<feature type="region of interest" description="Disordered" evidence="1">
    <location>
        <begin position="1"/>
        <end position="42"/>
    </location>
</feature>
<reference evidence="2" key="1">
    <citation type="submission" date="2022-11" db="EMBL/GenBank/DDBJ databases">
        <title>Minimal conservation of predation-associated metabolite biosynthetic gene clusters underscores biosynthetic potential of Myxococcota including descriptions for ten novel species: Archangium lansinium sp. nov., Myxococcus landrumus sp. nov., Nannocystis bai.</title>
        <authorList>
            <person name="Ahearne A."/>
            <person name="Stevens C."/>
            <person name="Dowd S."/>
        </authorList>
    </citation>
    <scope>NUCLEOTIDE SEQUENCE</scope>
    <source>
        <strain evidence="2">Fl3</strain>
    </source>
</reference>
<evidence type="ECO:0000256" key="1">
    <source>
        <dbReference type="SAM" id="MobiDB-lite"/>
    </source>
</evidence>
<proteinExistence type="predicted"/>
<accession>A0ABY7H763</accession>
<dbReference type="RefSeq" id="WP_269037438.1">
    <property type="nucleotide sequence ID" value="NZ_CP114040.1"/>
</dbReference>
<keyword evidence="3" id="KW-1185">Reference proteome</keyword>
<protein>
    <submittedName>
        <fullName evidence="2">Uncharacterized protein</fullName>
    </submittedName>
</protein>
<organism evidence="2 3">
    <name type="scientific">Nannocystis punicea</name>
    <dbReference type="NCBI Taxonomy" id="2995304"/>
    <lineage>
        <taxon>Bacteria</taxon>
        <taxon>Pseudomonadati</taxon>
        <taxon>Myxococcota</taxon>
        <taxon>Polyangia</taxon>
        <taxon>Nannocystales</taxon>
        <taxon>Nannocystaceae</taxon>
        <taxon>Nannocystis</taxon>
    </lineage>
</organism>
<evidence type="ECO:0000313" key="3">
    <source>
        <dbReference type="Proteomes" id="UP001164459"/>
    </source>
</evidence>
<evidence type="ECO:0000313" key="2">
    <source>
        <dbReference type="EMBL" id="WAS95106.1"/>
    </source>
</evidence>
<dbReference type="EMBL" id="CP114040">
    <property type="protein sequence ID" value="WAS95106.1"/>
    <property type="molecule type" value="Genomic_DNA"/>
</dbReference>
<dbReference type="Proteomes" id="UP001164459">
    <property type="component" value="Chromosome"/>
</dbReference>
<name>A0ABY7H763_9BACT</name>
<sequence length="42" mass="4660">MGSTRVLLVKQGPGLNHTTSSDDDSPHHERRAGVVRPPRIVW</sequence>
<gene>
    <name evidence="2" type="ORF">O0S08_03005</name>
</gene>